<feature type="compositionally biased region" description="Low complexity" evidence="1">
    <location>
        <begin position="172"/>
        <end position="183"/>
    </location>
</feature>
<evidence type="ECO:0000313" key="3">
    <source>
        <dbReference type="Proteomes" id="UP001172155"/>
    </source>
</evidence>
<feature type="compositionally biased region" description="Low complexity" evidence="1">
    <location>
        <begin position="542"/>
        <end position="551"/>
    </location>
</feature>
<feature type="region of interest" description="Disordered" evidence="1">
    <location>
        <begin position="66"/>
        <end position="370"/>
    </location>
</feature>
<reference evidence="2" key="1">
    <citation type="submission" date="2023-06" db="EMBL/GenBank/DDBJ databases">
        <title>Genome-scale phylogeny and comparative genomics of the fungal order Sordariales.</title>
        <authorList>
            <consortium name="Lawrence Berkeley National Laboratory"/>
            <person name="Hensen N."/>
            <person name="Bonometti L."/>
            <person name="Westerberg I."/>
            <person name="Brannstrom I.O."/>
            <person name="Guillou S."/>
            <person name="Cros-Aarteil S."/>
            <person name="Calhoun S."/>
            <person name="Haridas S."/>
            <person name="Kuo A."/>
            <person name="Mondo S."/>
            <person name="Pangilinan J."/>
            <person name="Riley R."/>
            <person name="LaButti K."/>
            <person name="Andreopoulos B."/>
            <person name="Lipzen A."/>
            <person name="Chen C."/>
            <person name="Yanf M."/>
            <person name="Daum C."/>
            <person name="Ng V."/>
            <person name="Clum A."/>
            <person name="Steindorff A."/>
            <person name="Ohm R."/>
            <person name="Martin F."/>
            <person name="Silar P."/>
            <person name="Natvig D."/>
            <person name="Lalanne C."/>
            <person name="Gautier V."/>
            <person name="Ament-velasquez S.L."/>
            <person name="Kruys A."/>
            <person name="Hutchinson M.I."/>
            <person name="Powell A.J."/>
            <person name="Barry K."/>
            <person name="Miller A.N."/>
            <person name="Grigoriev I.V."/>
            <person name="Debuchy R."/>
            <person name="Gladieux P."/>
            <person name="Thoren M.H."/>
            <person name="Johannesson H."/>
        </authorList>
    </citation>
    <scope>NUCLEOTIDE SEQUENCE</scope>
    <source>
        <strain evidence="2">SMH3187-1</strain>
    </source>
</reference>
<proteinExistence type="predicted"/>
<name>A0AA40EKP4_9PEZI</name>
<feature type="compositionally biased region" description="Low complexity" evidence="1">
    <location>
        <begin position="325"/>
        <end position="334"/>
    </location>
</feature>
<evidence type="ECO:0000256" key="1">
    <source>
        <dbReference type="SAM" id="MobiDB-lite"/>
    </source>
</evidence>
<dbReference type="AlphaFoldDB" id="A0AA40EKP4"/>
<feature type="region of interest" description="Disordered" evidence="1">
    <location>
        <begin position="719"/>
        <end position="799"/>
    </location>
</feature>
<feature type="compositionally biased region" description="Low complexity" evidence="1">
    <location>
        <begin position="281"/>
        <end position="297"/>
    </location>
</feature>
<feature type="compositionally biased region" description="Polar residues" evidence="1">
    <location>
        <begin position="137"/>
        <end position="153"/>
    </location>
</feature>
<feature type="compositionally biased region" description="Basic and acidic residues" evidence="1">
    <location>
        <begin position="785"/>
        <end position="799"/>
    </location>
</feature>
<feature type="compositionally biased region" description="Polar residues" evidence="1">
    <location>
        <begin position="483"/>
        <end position="508"/>
    </location>
</feature>
<comment type="caution">
    <text evidence="2">The sequence shown here is derived from an EMBL/GenBank/DDBJ whole genome shotgun (WGS) entry which is preliminary data.</text>
</comment>
<evidence type="ECO:0000313" key="2">
    <source>
        <dbReference type="EMBL" id="KAK0741117.1"/>
    </source>
</evidence>
<keyword evidence="3" id="KW-1185">Reference proteome</keyword>
<organism evidence="2 3">
    <name type="scientific">Schizothecium vesticola</name>
    <dbReference type="NCBI Taxonomy" id="314040"/>
    <lineage>
        <taxon>Eukaryota</taxon>
        <taxon>Fungi</taxon>
        <taxon>Dikarya</taxon>
        <taxon>Ascomycota</taxon>
        <taxon>Pezizomycotina</taxon>
        <taxon>Sordariomycetes</taxon>
        <taxon>Sordariomycetidae</taxon>
        <taxon>Sordariales</taxon>
        <taxon>Schizotheciaceae</taxon>
        <taxon>Schizothecium</taxon>
    </lineage>
</organism>
<feature type="region of interest" description="Disordered" evidence="1">
    <location>
        <begin position="423"/>
        <end position="697"/>
    </location>
</feature>
<feature type="compositionally biased region" description="Polar residues" evidence="1">
    <location>
        <begin position="646"/>
        <end position="656"/>
    </location>
</feature>
<sequence length="799" mass="84754">MASGMPVHSGVPTTASRPAFITSSGQQAPELDQNTYKIPLSSQPISSSSLIFLQVSFYNTLQRKMDPTTPKKMAKSANSDGEGDIHPMTNSDITGNAPQMPHPRDEGGELHLQTSSDAAANGPRTPHPQGPPRNRDPVSTTPSRLSSAGSTPATDILWPSPLPVPTVPREFSTPSPSSPAVPTYRRRPTRPSPTPIIPRPPVNYSRRISSLPVDLPVPPVSSPPRPHQIAAPDVAASPRDGKGTSSKRERIKGFFSKLTPKRKKKGKDEGREELESDDTPKTTPATTTMQAMMTPQDWSSGSGARGQSSILTSPHRSALIEPRRAAPSALPSAAQENINDPFINQDPAPPNVPARVPSPEEDIYLASPPRTPVPMVDASIQTEHVEFSTPSPVPAPGAGLVRTATLRRLAPAVGLMLRLQGRLSRRRTRRETSDAQETREATSEAHETRENEPASPAPEADDPTPAPVTSTARPAETAKVPETQDNVTTPRTPEALANNNYRSPYVSSHRSDETVLAAGDLIPMSRTGTAGTTGPPPPSDVPTPSESVSPSHTAKPSPSVDLAPGAPSDDSILSYYLDNTLFPASAPAPAPPSSSRPWLLPSHGAQFPDDEPTPTPAPVEPHQNLAVTTWLHGTTTDRRSSRPPTMSQELPTSTLVESGEDEATNLSIITPAGWFLDPRRAPPPRPGAVASSHPLPVARQTATPWSVGWDGRLEGLVARPHSSGRVAEPVAGPDPGPDAATSEDRFLSPGSGLPLSGTGAQTVGDQGDGVDPAANASRWSYSTEESDKRDSLRDRCRPS</sequence>
<feature type="compositionally biased region" description="Basic and acidic residues" evidence="1">
    <location>
        <begin position="430"/>
        <end position="452"/>
    </location>
</feature>
<feature type="compositionally biased region" description="Polar residues" evidence="1">
    <location>
        <begin position="88"/>
        <end position="97"/>
    </location>
</feature>
<gene>
    <name evidence="2" type="ORF">B0T18DRAFT_491590</name>
</gene>
<feature type="compositionally biased region" description="Pro residues" evidence="1">
    <location>
        <begin position="190"/>
        <end position="201"/>
    </location>
</feature>
<feature type="compositionally biased region" description="Polar residues" evidence="1">
    <location>
        <begin position="298"/>
        <end position="315"/>
    </location>
</feature>
<accession>A0AA40EKP4</accession>
<feature type="compositionally biased region" description="Low complexity" evidence="1">
    <location>
        <begin position="747"/>
        <end position="757"/>
    </location>
</feature>
<feature type="compositionally biased region" description="Basic and acidic residues" evidence="1">
    <location>
        <begin position="239"/>
        <end position="252"/>
    </location>
</feature>
<dbReference type="Proteomes" id="UP001172155">
    <property type="component" value="Unassembled WGS sequence"/>
</dbReference>
<feature type="compositionally biased region" description="Low complexity" evidence="1">
    <location>
        <begin position="726"/>
        <end position="740"/>
    </location>
</feature>
<feature type="compositionally biased region" description="Pro residues" evidence="1">
    <location>
        <begin position="215"/>
        <end position="226"/>
    </location>
</feature>
<protein>
    <submittedName>
        <fullName evidence="2">Uncharacterized protein</fullName>
    </submittedName>
</protein>
<dbReference type="EMBL" id="JAUKUD010000006">
    <property type="protein sequence ID" value="KAK0741117.1"/>
    <property type="molecule type" value="Genomic_DNA"/>
</dbReference>